<name>A0AAE1SAX1_9SOLA</name>
<evidence type="ECO:0000313" key="2">
    <source>
        <dbReference type="Proteomes" id="UP001291623"/>
    </source>
</evidence>
<proteinExistence type="predicted"/>
<sequence length="91" mass="10748">MNFLHDNRILKREFSHGDLVLLYNSRLMLFLVKLKSRRSSPFKGLKVFPYSAIELENKVGHLFKVNGQRVKHYLGSFDDHKVNEIITLYEP</sequence>
<organism evidence="1 2">
    <name type="scientific">Anisodus tanguticus</name>
    <dbReference type="NCBI Taxonomy" id="243964"/>
    <lineage>
        <taxon>Eukaryota</taxon>
        <taxon>Viridiplantae</taxon>
        <taxon>Streptophyta</taxon>
        <taxon>Embryophyta</taxon>
        <taxon>Tracheophyta</taxon>
        <taxon>Spermatophyta</taxon>
        <taxon>Magnoliopsida</taxon>
        <taxon>eudicotyledons</taxon>
        <taxon>Gunneridae</taxon>
        <taxon>Pentapetalae</taxon>
        <taxon>asterids</taxon>
        <taxon>lamiids</taxon>
        <taxon>Solanales</taxon>
        <taxon>Solanaceae</taxon>
        <taxon>Solanoideae</taxon>
        <taxon>Hyoscyameae</taxon>
        <taxon>Anisodus</taxon>
    </lineage>
</organism>
<keyword evidence="2" id="KW-1185">Reference proteome</keyword>
<reference evidence="1" key="1">
    <citation type="submission" date="2023-12" db="EMBL/GenBank/DDBJ databases">
        <title>Genome assembly of Anisodus tanguticus.</title>
        <authorList>
            <person name="Wang Y.-J."/>
        </authorList>
    </citation>
    <scope>NUCLEOTIDE SEQUENCE</scope>
    <source>
        <strain evidence="1">KB-2021</strain>
        <tissue evidence="1">Leaf</tissue>
    </source>
</reference>
<protein>
    <submittedName>
        <fullName evidence="1">Uncharacterized protein</fullName>
    </submittedName>
</protein>
<gene>
    <name evidence="1" type="ORF">RND71_014585</name>
</gene>
<dbReference type="EMBL" id="JAVYJV010000007">
    <property type="protein sequence ID" value="KAK4366705.1"/>
    <property type="molecule type" value="Genomic_DNA"/>
</dbReference>
<dbReference type="AlphaFoldDB" id="A0AAE1SAX1"/>
<accession>A0AAE1SAX1</accession>
<dbReference type="Proteomes" id="UP001291623">
    <property type="component" value="Unassembled WGS sequence"/>
</dbReference>
<comment type="caution">
    <text evidence="1">The sequence shown here is derived from an EMBL/GenBank/DDBJ whole genome shotgun (WGS) entry which is preliminary data.</text>
</comment>
<evidence type="ECO:0000313" key="1">
    <source>
        <dbReference type="EMBL" id="KAK4366705.1"/>
    </source>
</evidence>